<evidence type="ECO:0000313" key="3">
    <source>
        <dbReference type="EMBL" id="MTR81274.1"/>
    </source>
</evidence>
<dbReference type="NCBIfam" id="TIGR03959">
    <property type="entry name" value="hyd_TM1266"/>
    <property type="match status" value="1"/>
</dbReference>
<dbReference type="SUPFAM" id="SSF55021">
    <property type="entry name" value="ACT-like"/>
    <property type="match status" value="1"/>
</dbReference>
<dbReference type="AlphaFoldDB" id="A0A0M6WY48"/>
<dbReference type="EMBL" id="WNAL01000010">
    <property type="protein sequence ID" value="MTR81274.1"/>
    <property type="molecule type" value="Genomic_DNA"/>
</dbReference>
<dbReference type="Proteomes" id="UP000446657">
    <property type="component" value="Unassembled WGS sequence"/>
</dbReference>
<evidence type="ECO:0000313" key="5">
    <source>
        <dbReference type="Proteomes" id="UP000095495"/>
    </source>
</evidence>
<evidence type="ECO:0000313" key="2">
    <source>
        <dbReference type="EMBL" id="CUN11498.1"/>
    </source>
</evidence>
<dbReference type="RefSeq" id="WP_022044989.1">
    <property type="nucleotide sequence ID" value="NZ_CP173697.1"/>
</dbReference>
<proteinExistence type="predicted"/>
<evidence type="ECO:0000313" key="6">
    <source>
        <dbReference type="Proteomes" id="UP000446657"/>
    </source>
</evidence>
<reference evidence="3 6" key="3">
    <citation type="journal article" date="2019" name="Nat. Med.">
        <title>A library of human gut bacterial isolates paired with longitudinal multiomics data enables mechanistic microbiome research.</title>
        <authorList>
            <person name="Poyet M."/>
            <person name="Groussin M."/>
            <person name="Gibbons S.M."/>
            <person name="Avila-Pacheco J."/>
            <person name="Jiang X."/>
            <person name="Kearney S.M."/>
            <person name="Perrotta A.R."/>
            <person name="Berdy B."/>
            <person name="Zhao S."/>
            <person name="Lieberman T.D."/>
            <person name="Swanson P.K."/>
            <person name="Smith M."/>
            <person name="Roesemann S."/>
            <person name="Alexander J.E."/>
            <person name="Rich S.A."/>
            <person name="Livny J."/>
            <person name="Vlamakis H."/>
            <person name="Clish C."/>
            <person name="Bullock K."/>
            <person name="Deik A."/>
            <person name="Scott J."/>
            <person name="Pierce K.A."/>
            <person name="Xavier R.J."/>
            <person name="Alm E.J."/>
        </authorList>
    </citation>
    <scope>NUCLEOTIDE SEQUENCE [LARGE SCALE GENOMIC DNA]</scope>
    <source>
        <strain evidence="3 6">BIOML-A1</strain>
    </source>
</reference>
<dbReference type="InterPro" id="IPR023860">
    <property type="entry name" value="FeFe-hyd_TM1266"/>
</dbReference>
<reference evidence="1" key="1">
    <citation type="submission" date="2015-05" db="EMBL/GenBank/DDBJ databases">
        <authorList>
            <person name="Wang D.B."/>
            <person name="Wang M."/>
        </authorList>
    </citation>
    <scope>NUCLEOTIDE SEQUENCE [LARGE SCALE GENOMIC DNA]</scope>
    <source>
        <strain evidence="1">M72</strain>
    </source>
</reference>
<dbReference type="EMBL" id="CVRR01000060">
    <property type="protein sequence ID" value="CRL42099.1"/>
    <property type="molecule type" value="Genomic_DNA"/>
</dbReference>
<dbReference type="Proteomes" id="UP000095495">
    <property type="component" value="Unassembled WGS sequence"/>
</dbReference>
<protein>
    <submittedName>
        <fullName evidence="2 3">Iron-only hydrogenase system regulator</fullName>
    </submittedName>
</protein>
<dbReference type="OrthoDB" id="9796135at2"/>
<dbReference type="STRING" id="301302.ERS852420_02798"/>
<reference evidence="4" key="2">
    <citation type="submission" date="2015-05" db="EMBL/GenBank/DDBJ databases">
        <authorList>
            <consortium name="Pathogen Informatics"/>
        </authorList>
    </citation>
    <scope>NUCLEOTIDE SEQUENCE [LARGE SCALE GENOMIC DNA]</scope>
    <source>
        <strain evidence="2 5">2789STDY5608863</strain>
        <strain evidence="4">M72</strain>
    </source>
</reference>
<evidence type="ECO:0000313" key="1">
    <source>
        <dbReference type="EMBL" id="CRL42099.1"/>
    </source>
</evidence>
<dbReference type="Pfam" id="PF21699">
    <property type="entry name" value="TM1266-like"/>
    <property type="match status" value="1"/>
</dbReference>
<accession>A0A0M6WY48</accession>
<organism evidence="1 4">
    <name type="scientific">Roseburia faecis</name>
    <dbReference type="NCBI Taxonomy" id="301302"/>
    <lineage>
        <taxon>Bacteria</taxon>
        <taxon>Bacillati</taxon>
        <taxon>Bacillota</taxon>
        <taxon>Clostridia</taxon>
        <taxon>Lachnospirales</taxon>
        <taxon>Lachnospiraceae</taxon>
        <taxon>Roseburia</taxon>
    </lineage>
</organism>
<dbReference type="Gene3D" id="3.30.70.1150">
    <property type="entry name" value="ACT-like. Chain A, domain 2"/>
    <property type="match status" value="1"/>
</dbReference>
<dbReference type="Proteomes" id="UP000049979">
    <property type="component" value="Unassembled WGS sequence"/>
</dbReference>
<dbReference type="GeneID" id="99747869"/>
<sequence length="91" mass="9806">METRVAVISIIVEQEDAIEELNILLHEARQYIVGRMGIPYRAKGISIISIVIDAPQDTISALSGKIGHLKGVFAKTAYSNVITPAEGGTQD</sequence>
<gene>
    <name evidence="2" type="ORF">ERS852420_02798</name>
    <name evidence="3" type="ORF">GMD30_05990</name>
    <name evidence="1" type="ORF">M72_14441</name>
</gene>
<evidence type="ECO:0000313" key="4">
    <source>
        <dbReference type="Proteomes" id="UP000049979"/>
    </source>
</evidence>
<dbReference type="InterPro" id="IPR045865">
    <property type="entry name" value="ACT-like_dom_sf"/>
</dbReference>
<keyword evidence="4" id="KW-1185">Reference proteome</keyword>
<dbReference type="EMBL" id="CYXV01000013">
    <property type="protein sequence ID" value="CUN11498.1"/>
    <property type="molecule type" value="Genomic_DNA"/>
</dbReference>
<dbReference type="InterPro" id="IPR027271">
    <property type="entry name" value="Acetolactate_synth/TF_NikR_C"/>
</dbReference>
<name>A0A0M6WY48_9FIRM</name>